<gene>
    <name evidence="2" type="ORF">ACH21_16245</name>
    <name evidence="3" type="ORF">XT48_03855</name>
</gene>
<evidence type="ECO:0000313" key="3">
    <source>
        <dbReference type="EMBL" id="ECH9792113.1"/>
    </source>
</evidence>
<protein>
    <recommendedName>
        <fullName evidence="4">DUF4760 domain-containing protein</fullName>
    </recommendedName>
</protein>
<accession>A0A5H9T5F4</accession>
<evidence type="ECO:0000256" key="1">
    <source>
        <dbReference type="SAM" id="Phobius"/>
    </source>
</evidence>
<accession>A0A3U3RH65</accession>
<reference evidence="3" key="1">
    <citation type="submission" date="2018-07" db="EMBL/GenBank/DDBJ databases">
        <authorList>
            <consortium name="GenomeTrakr network: Whole genome sequencing for foodborne pathogen traceback"/>
        </authorList>
    </citation>
    <scope>NUCLEOTIDE SEQUENCE</scope>
    <source>
        <strain evidence="3">NY-N13148</strain>
        <strain evidence="2">WAPHL_SAL-A00798</strain>
    </source>
</reference>
<feature type="transmembrane region" description="Helical" evidence="1">
    <location>
        <begin position="32"/>
        <end position="55"/>
    </location>
</feature>
<proteinExistence type="predicted"/>
<feature type="transmembrane region" description="Helical" evidence="1">
    <location>
        <begin position="9"/>
        <end position="26"/>
    </location>
</feature>
<keyword evidence="1" id="KW-0812">Transmembrane</keyword>
<keyword evidence="1" id="KW-0472">Membrane</keyword>
<dbReference type="EMBL" id="AAITSG010000002">
    <property type="protein sequence ID" value="ECH9792113.1"/>
    <property type="molecule type" value="Genomic_DNA"/>
</dbReference>
<keyword evidence="1" id="KW-1133">Transmembrane helix</keyword>
<evidence type="ECO:0000313" key="2">
    <source>
        <dbReference type="EMBL" id="ECC3455478.1"/>
    </source>
</evidence>
<sequence length="204" mass="23670">MDCISKQKFTIILIVVLIALGCAAYFGDGEGYFIGSFVPEFTGVCLELLIILKVFEVWQQRDEKRKLIKVERRLREFLIFFLNHTCMDFPPSCRPGRFYGIDYEQNQKALEKLINHIEEKGLAENLVIQVQMYCKSECQIINNLIPVSSELENDHFKSWVRIAYYMNAVANGQEKASVAMIKILENIKRFDKESHDKKLYVGAN</sequence>
<dbReference type="AlphaFoldDB" id="A0A3U3RH65"/>
<evidence type="ECO:0008006" key="4">
    <source>
        <dbReference type="Google" id="ProtNLM"/>
    </source>
</evidence>
<comment type="caution">
    <text evidence="3">The sequence shown here is derived from an EMBL/GenBank/DDBJ whole genome shotgun (WGS) entry which is preliminary data.</text>
</comment>
<organism evidence="3">
    <name type="scientific">Salmonella enterica I</name>
    <dbReference type="NCBI Taxonomy" id="59201"/>
    <lineage>
        <taxon>Bacteria</taxon>
        <taxon>Pseudomonadati</taxon>
        <taxon>Pseudomonadota</taxon>
        <taxon>Gammaproteobacteria</taxon>
        <taxon>Enterobacterales</taxon>
        <taxon>Enterobacteriaceae</taxon>
        <taxon>Salmonella</taxon>
    </lineage>
</organism>
<dbReference type="PROSITE" id="PS51257">
    <property type="entry name" value="PROKAR_LIPOPROTEIN"/>
    <property type="match status" value="1"/>
</dbReference>
<dbReference type="RefSeq" id="WP_000340437.1">
    <property type="nucleotide sequence ID" value="NZ_JAKMZJ010000001.1"/>
</dbReference>
<name>A0A3U3RH65_SALET</name>
<dbReference type="EMBL" id="AAIBEK010000017">
    <property type="protein sequence ID" value="ECC3455478.1"/>
    <property type="molecule type" value="Genomic_DNA"/>
</dbReference>